<dbReference type="InterPro" id="IPR051558">
    <property type="entry name" value="Metallophosphoesterase_PAP"/>
</dbReference>
<dbReference type="Pfam" id="PF00149">
    <property type="entry name" value="Metallophos"/>
    <property type="match status" value="1"/>
</dbReference>
<dbReference type="PANTHER" id="PTHR10161">
    <property type="entry name" value="TARTRATE-RESISTANT ACID PHOSPHATASE TYPE 5"/>
    <property type="match status" value="1"/>
</dbReference>
<protein>
    <recommendedName>
        <fullName evidence="3 6">Tartrate-resistant acid phosphatase type 5</fullName>
        <ecNumber evidence="2 6">3.1.3.2</ecNumber>
    </recommendedName>
</protein>
<dbReference type="EMBL" id="JX053184">
    <property type="protein sequence ID" value="AFK11412.1"/>
    <property type="molecule type" value="mRNA"/>
</dbReference>
<dbReference type="InterPro" id="IPR024927">
    <property type="entry name" value="Acid_PPase"/>
</dbReference>
<evidence type="ECO:0000256" key="9">
    <source>
        <dbReference type="PIRSR" id="PIRSR000898-3"/>
    </source>
</evidence>
<feature type="binding site" evidence="7">
    <location>
        <position position="209"/>
    </location>
    <ligand>
        <name>Fe cation</name>
        <dbReference type="ChEBI" id="CHEBI:24875"/>
        <label>2</label>
    </ligand>
</feature>
<dbReference type="AlphaFoldDB" id="K4FYK9"/>
<dbReference type="GO" id="GO:0003993">
    <property type="term" value="F:acid phosphatase activity"/>
    <property type="evidence" value="ECO:0007669"/>
    <property type="project" value="UniProtKB-UniRule"/>
</dbReference>
<dbReference type="InterPro" id="IPR004843">
    <property type="entry name" value="Calcineurin-like_PHP"/>
</dbReference>
<dbReference type="GeneID" id="103191594"/>
<evidence type="ECO:0000256" key="8">
    <source>
        <dbReference type="PIRSR" id="PIRSR000898-2"/>
    </source>
</evidence>
<feature type="chain" id="PRO_5003876763" description="Tartrate-resistant acid phosphatase type 5" evidence="10">
    <location>
        <begin position="22"/>
        <end position="329"/>
    </location>
</feature>
<dbReference type="EC" id="3.1.3.2" evidence="2 6"/>
<dbReference type="SUPFAM" id="SSF56300">
    <property type="entry name" value="Metallo-dependent phosphatases"/>
    <property type="match status" value="1"/>
</dbReference>
<dbReference type="CDD" id="cd07378">
    <property type="entry name" value="MPP_ACP5"/>
    <property type="match status" value="1"/>
</dbReference>
<dbReference type="PIRSF" id="PIRSF000898">
    <property type="entry name" value="Acid_Ptase_5"/>
    <property type="match status" value="1"/>
</dbReference>
<name>K4FYK9_CALMI</name>
<evidence type="ECO:0000259" key="11">
    <source>
        <dbReference type="Pfam" id="PF00149"/>
    </source>
</evidence>
<dbReference type="RefSeq" id="NP_001279190.1">
    <property type="nucleotide sequence ID" value="NM_001292261.1"/>
</dbReference>
<accession>K4FYK9</accession>
<dbReference type="Gene3D" id="3.60.21.10">
    <property type="match status" value="1"/>
</dbReference>
<feature type="glycosylation site" description="N-linked (GlcNAc...) asparagine" evidence="9">
    <location>
        <position position="120"/>
    </location>
</feature>
<evidence type="ECO:0000256" key="1">
    <source>
        <dbReference type="ARBA" id="ARBA00000032"/>
    </source>
</evidence>
<feature type="signal peptide" evidence="10">
    <location>
        <begin position="1"/>
        <end position="21"/>
    </location>
</feature>
<dbReference type="GO" id="GO:0045453">
    <property type="term" value="P:bone resorption"/>
    <property type="evidence" value="ECO:0007669"/>
    <property type="project" value="TreeGrafter"/>
</dbReference>
<evidence type="ECO:0000256" key="4">
    <source>
        <dbReference type="ARBA" id="ARBA00022729"/>
    </source>
</evidence>
<evidence type="ECO:0000256" key="7">
    <source>
        <dbReference type="PIRSR" id="PIRSR000898-1"/>
    </source>
</evidence>
<comment type="catalytic activity">
    <reaction evidence="1 6">
        <text>a phosphate monoester + H2O = an alcohol + phosphate</text>
        <dbReference type="Rhea" id="RHEA:15017"/>
        <dbReference type="ChEBI" id="CHEBI:15377"/>
        <dbReference type="ChEBI" id="CHEBI:30879"/>
        <dbReference type="ChEBI" id="CHEBI:43474"/>
        <dbReference type="ChEBI" id="CHEBI:67140"/>
        <dbReference type="EC" id="3.1.3.2"/>
    </reaction>
</comment>
<keyword evidence="7" id="KW-0479">Metal-binding</keyword>
<organism evidence="12">
    <name type="scientific">Callorhinchus milii</name>
    <name type="common">Ghost shark</name>
    <dbReference type="NCBI Taxonomy" id="7868"/>
    <lineage>
        <taxon>Eukaryota</taxon>
        <taxon>Metazoa</taxon>
        <taxon>Chordata</taxon>
        <taxon>Craniata</taxon>
        <taxon>Vertebrata</taxon>
        <taxon>Chondrichthyes</taxon>
        <taxon>Holocephali</taxon>
        <taxon>Chimaeriformes</taxon>
        <taxon>Callorhinchidae</taxon>
        <taxon>Callorhinchus</taxon>
    </lineage>
</organism>
<feature type="binding site" evidence="7">
    <location>
        <position position="37"/>
    </location>
    <ligand>
        <name>Fe cation</name>
        <dbReference type="ChEBI" id="CHEBI:24875"/>
        <label>1</label>
    </ligand>
</feature>
<dbReference type="OrthoDB" id="411211at2759"/>
<evidence type="ECO:0000256" key="2">
    <source>
        <dbReference type="ARBA" id="ARBA00012646"/>
    </source>
</evidence>
<feature type="binding site" evidence="7">
    <location>
        <position position="75"/>
    </location>
    <ligand>
        <name>Fe cation</name>
        <dbReference type="ChEBI" id="CHEBI:24875"/>
        <label>2</label>
    </ligand>
</feature>
<dbReference type="GO" id="GO:0046872">
    <property type="term" value="F:metal ion binding"/>
    <property type="evidence" value="ECO:0007669"/>
    <property type="project" value="UniProtKB-KW"/>
</dbReference>
<dbReference type="CTD" id="406801"/>
<sequence length="329" mass="36732">MIRRIAVAVLAVLYTAALSLGADRGPSKSLGFLAVGDWGGLPVSPYTTPVERTTAHQMGVAAETLGADFILSLGDNFYFDGIKDLTDRRFQETFEDIFSAESLRDVPWFVLAGNHDHSGNVTAQIAYSNSSRRWNFPNYYYELNFTLEGTNVTVTILMLDTILLCGNSDDFNGEQPEAPRNSRAADAQLKWIRTKLESSRADFLIVAGHYPVWSIAEHGPTKCLVKYLYPLLTKYRVSAYFCGHDHNLQFIQDSNGIAYVLSGAGNFMDDSTRHKHRVPEGWLKFSYADIVSLGGFVHVEITEEEMLITYIASLGKSLFRASVPKRPHK</sequence>
<comment type="cofactor">
    <cofactor evidence="7">
        <name>Fe cation</name>
        <dbReference type="ChEBI" id="CHEBI:24875"/>
    </cofactor>
    <text evidence="7">Binds 2 iron ions per subunit.</text>
</comment>
<feature type="domain" description="Calcineurin-like phosphoesterase" evidence="11">
    <location>
        <begin position="60"/>
        <end position="247"/>
    </location>
</feature>
<evidence type="ECO:0000256" key="5">
    <source>
        <dbReference type="ARBA" id="ARBA00022801"/>
    </source>
</evidence>
<reference evidence="12" key="1">
    <citation type="journal article" date="2012" name="PLoS ONE">
        <title>Sequencing and Analysis of Full-Length cDNAs, 5'-ESTs and 3'-ESTs from a Cartilaginous Fish, the Elephant Shark (Callorhinchus milii).</title>
        <authorList>
            <person name="Tan Y.Y."/>
            <person name="Kodzius R."/>
            <person name="Tay B.H."/>
            <person name="Tay A."/>
            <person name="Brenner S."/>
            <person name="Venkatesh B."/>
        </authorList>
    </citation>
    <scope>NUCLEOTIDE SEQUENCE</scope>
    <source>
        <tissue evidence="12">Spleen</tissue>
    </source>
</reference>
<feature type="binding site" evidence="7">
    <location>
        <position position="246"/>
    </location>
    <ligand>
        <name>Fe cation</name>
        <dbReference type="ChEBI" id="CHEBI:24875"/>
        <label>1</label>
    </ligand>
</feature>
<evidence type="ECO:0000313" key="12">
    <source>
        <dbReference type="EMBL" id="AFK11412.1"/>
    </source>
</evidence>
<evidence type="ECO:0000256" key="3">
    <source>
        <dbReference type="ARBA" id="ARBA00015822"/>
    </source>
</evidence>
<keyword evidence="8" id="KW-1015">Disulfide bond</keyword>
<keyword evidence="6 7" id="KW-0408">Iron</keyword>
<dbReference type="KEGG" id="cmk:103191594"/>
<feature type="binding site" evidence="7">
    <location>
        <position position="114"/>
    </location>
    <ligand>
        <name>Fe cation</name>
        <dbReference type="ChEBI" id="CHEBI:24875"/>
        <label>2</label>
    </ligand>
</feature>
<feature type="binding site" evidence="7">
    <location>
        <position position="244"/>
    </location>
    <ligand>
        <name>Fe cation</name>
        <dbReference type="ChEBI" id="CHEBI:24875"/>
        <label>2</label>
    </ligand>
</feature>
<evidence type="ECO:0000256" key="10">
    <source>
        <dbReference type="SAM" id="SignalP"/>
    </source>
</evidence>
<keyword evidence="4 10" id="KW-0732">Signal</keyword>
<dbReference type="PANTHER" id="PTHR10161:SF14">
    <property type="entry name" value="TARTRATE-RESISTANT ACID PHOSPHATASE TYPE 5"/>
    <property type="match status" value="1"/>
</dbReference>
<dbReference type="InterPro" id="IPR029052">
    <property type="entry name" value="Metallo-depent_PP-like"/>
</dbReference>
<feature type="binding site" evidence="7">
    <location>
        <position position="78"/>
    </location>
    <ligand>
        <name>Fe cation</name>
        <dbReference type="ChEBI" id="CHEBI:24875"/>
        <label>1</label>
    </ligand>
</feature>
<evidence type="ECO:0000256" key="6">
    <source>
        <dbReference type="PIRNR" id="PIRNR000898"/>
    </source>
</evidence>
<dbReference type="FunFam" id="3.60.21.10:FF:000062">
    <property type="entry name" value="Tartrate-resistant acid phosphatase type 5"/>
    <property type="match status" value="1"/>
</dbReference>
<keyword evidence="5 6" id="KW-0378">Hydrolase</keyword>
<feature type="disulfide bond" evidence="8">
    <location>
        <begin position="165"/>
        <end position="223"/>
    </location>
</feature>
<feature type="binding site" evidence="7">
    <location>
        <position position="75"/>
    </location>
    <ligand>
        <name>Fe cation</name>
        <dbReference type="ChEBI" id="CHEBI:24875"/>
        <label>1</label>
    </ligand>
</feature>
<proteinExistence type="evidence at transcript level"/>